<evidence type="ECO:0000313" key="2">
    <source>
        <dbReference type="EMBL" id="QDU55101.1"/>
    </source>
</evidence>
<evidence type="ECO:0000313" key="3">
    <source>
        <dbReference type="Proteomes" id="UP000315750"/>
    </source>
</evidence>
<feature type="signal peptide" evidence="1">
    <location>
        <begin position="1"/>
        <end position="20"/>
    </location>
</feature>
<keyword evidence="3" id="KW-1185">Reference proteome</keyword>
<reference evidence="2 3" key="1">
    <citation type="submission" date="2019-02" db="EMBL/GenBank/DDBJ databases">
        <title>Deep-cultivation of Planctomycetes and their phenomic and genomic characterization uncovers novel biology.</title>
        <authorList>
            <person name="Wiegand S."/>
            <person name="Jogler M."/>
            <person name="Boedeker C."/>
            <person name="Pinto D."/>
            <person name="Vollmers J."/>
            <person name="Rivas-Marin E."/>
            <person name="Kohn T."/>
            <person name="Peeters S.H."/>
            <person name="Heuer A."/>
            <person name="Rast P."/>
            <person name="Oberbeckmann S."/>
            <person name="Bunk B."/>
            <person name="Jeske O."/>
            <person name="Meyerdierks A."/>
            <person name="Storesund J.E."/>
            <person name="Kallscheuer N."/>
            <person name="Luecker S."/>
            <person name="Lage O.M."/>
            <person name="Pohl T."/>
            <person name="Merkel B.J."/>
            <person name="Hornburger P."/>
            <person name="Mueller R.-W."/>
            <person name="Bruemmer F."/>
            <person name="Labrenz M."/>
            <person name="Spormann A.M."/>
            <person name="Op den Camp H."/>
            <person name="Overmann J."/>
            <person name="Amann R."/>
            <person name="Jetten M.S.M."/>
            <person name="Mascher T."/>
            <person name="Medema M.H."/>
            <person name="Devos D.P."/>
            <person name="Kaster A.-K."/>
            <person name="Ovreas L."/>
            <person name="Rohde M."/>
            <person name="Galperin M.Y."/>
            <person name="Jogler C."/>
        </authorList>
    </citation>
    <scope>NUCLEOTIDE SEQUENCE [LARGE SCALE GENOMIC DNA]</scope>
    <source>
        <strain evidence="2 3">Pan181</strain>
    </source>
</reference>
<dbReference type="RefSeq" id="WP_145246000.1">
    <property type="nucleotide sequence ID" value="NZ_CP036278.1"/>
</dbReference>
<organism evidence="2 3">
    <name type="scientific">Aeoliella mucimassa</name>
    <dbReference type="NCBI Taxonomy" id="2527972"/>
    <lineage>
        <taxon>Bacteria</taxon>
        <taxon>Pseudomonadati</taxon>
        <taxon>Planctomycetota</taxon>
        <taxon>Planctomycetia</taxon>
        <taxon>Pirellulales</taxon>
        <taxon>Lacipirellulaceae</taxon>
        <taxon>Aeoliella</taxon>
    </lineage>
</organism>
<name>A0A518AK44_9BACT</name>
<proteinExistence type="predicted"/>
<gene>
    <name evidence="2" type="ORF">Pan181_12870</name>
</gene>
<sequence precursor="true">MKYQYLLTVVLLITSSNVTAAIIYESATLGTTGIPREDVSSQIVPGANINPYVFQGVRFELTQNVVTTSIGGHFVGPYSEADTVFGAIVALEGPTDFPNSNDLSTPDVLGTTLITVPLLSDDVYGDLELNLAPGWYALVFGSGLFEAEGRGAAVLNNTEVAIPAYIGRQLGTEWYDLRNTGGREGLVNFRFTLNGTVVPEPSTQMLLAGFFIALVMHCTLERRFNSNTVGYPLSNTSLKET</sequence>
<protein>
    <recommendedName>
        <fullName evidence="4">PEP-CTERM protein-sorting domain-containing protein</fullName>
    </recommendedName>
</protein>
<evidence type="ECO:0008006" key="4">
    <source>
        <dbReference type="Google" id="ProtNLM"/>
    </source>
</evidence>
<dbReference type="AlphaFoldDB" id="A0A518AK44"/>
<dbReference type="KEGG" id="amuc:Pan181_12870"/>
<evidence type="ECO:0000256" key="1">
    <source>
        <dbReference type="SAM" id="SignalP"/>
    </source>
</evidence>
<accession>A0A518AK44</accession>
<dbReference type="OrthoDB" id="273128at2"/>
<keyword evidence="1" id="KW-0732">Signal</keyword>
<feature type="chain" id="PRO_5021984501" description="PEP-CTERM protein-sorting domain-containing protein" evidence="1">
    <location>
        <begin position="21"/>
        <end position="241"/>
    </location>
</feature>
<dbReference type="EMBL" id="CP036278">
    <property type="protein sequence ID" value="QDU55101.1"/>
    <property type="molecule type" value="Genomic_DNA"/>
</dbReference>
<dbReference type="Proteomes" id="UP000315750">
    <property type="component" value="Chromosome"/>
</dbReference>